<dbReference type="InterPro" id="IPR007690">
    <property type="entry name" value="T2SS_GspM"/>
</dbReference>
<evidence type="ECO:0008006" key="3">
    <source>
        <dbReference type="Google" id="ProtNLM"/>
    </source>
</evidence>
<comment type="caution">
    <text evidence="1">The sequence shown here is derived from an EMBL/GenBank/DDBJ whole genome shotgun (WGS) entry which is preliminary data.</text>
</comment>
<evidence type="ECO:0000313" key="1">
    <source>
        <dbReference type="EMBL" id="OGG96980.1"/>
    </source>
</evidence>
<evidence type="ECO:0000313" key="2">
    <source>
        <dbReference type="Proteomes" id="UP000178449"/>
    </source>
</evidence>
<gene>
    <name evidence="1" type="ORF">A2527_02680</name>
</gene>
<proteinExistence type="predicted"/>
<dbReference type="GO" id="GO:0015628">
    <property type="term" value="P:protein secretion by the type II secretion system"/>
    <property type="evidence" value="ECO:0007669"/>
    <property type="project" value="InterPro"/>
</dbReference>
<name>A0A1F6GFU5_9PROT</name>
<organism evidence="1 2">
    <name type="scientific">Candidatus Lambdaproteobacteria bacterium RIFOXYD2_FULL_50_16</name>
    <dbReference type="NCBI Taxonomy" id="1817772"/>
    <lineage>
        <taxon>Bacteria</taxon>
        <taxon>Pseudomonadati</taxon>
        <taxon>Pseudomonadota</taxon>
        <taxon>Candidatus Lambdaproteobacteria</taxon>
    </lineage>
</organism>
<accession>A0A1F6GFU5</accession>
<dbReference type="Pfam" id="PF04612">
    <property type="entry name" value="T2SSM"/>
    <property type="match status" value="1"/>
</dbReference>
<dbReference type="STRING" id="1817772.A2527_02680"/>
<dbReference type="AlphaFoldDB" id="A0A1F6GFU5"/>
<dbReference type="EMBL" id="MFNE01000006">
    <property type="protein sequence ID" value="OGG96980.1"/>
    <property type="molecule type" value="Genomic_DNA"/>
</dbReference>
<sequence length="158" mass="17533">MIDRLNPRERRLLMLAALILIPLILIRLLVLPLTQAQDRQAKKSKELESQIQQIETLGPQLAAQGSLAGPSPEGLTARLSRVMKKTGVIERASLVSQNTPGAAQSLLVQLDGLTLTEMAQTVYQIEHLQPRVLIENLDLQKSFQNEKRLKLALLVSSK</sequence>
<reference evidence="1 2" key="1">
    <citation type="journal article" date="2016" name="Nat. Commun.">
        <title>Thousands of microbial genomes shed light on interconnected biogeochemical processes in an aquifer system.</title>
        <authorList>
            <person name="Anantharaman K."/>
            <person name="Brown C.T."/>
            <person name="Hug L.A."/>
            <person name="Sharon I."/>
            <person name="Castelle C.J."/>
            <person name="Probst A.J."/>
            <person name="Thomas B.C."/>
            <person name="Singh A."/>
            <person name="Wilkins M.J."/>
            <person name="Karaoz U."/>
            <person name="Brodie E.L."/>
            <person name="Williams K.H."/>
            <person name="Hubbard S.S."/>
            <person name="Banfield J.F."/>
        </authorList>
    </citation>
    <scope>NUCLEOTIDE SEQUENCE [LARGE SCALE GENOMIC DNA]</scope>
</reference>
<dbReference type="Proteomes" id="UP000178449">
    <property type="component" value="Unassembled WGS sequence"/>
</dbReference>
<dbReference type="GO" id="GO:0015627">
    <property type="term" value="C:type II protein secretion system complex"/>
    <property type="evidence" value="ECO:0007669"/>
    <property type="project" value="InterPro"/>
</dbReference>
<protein>
    <recommendedName>
        <fullName evidence="3">Type II secretion system protein M</fullName>
    </recommendedName>
</protein>